<reference evidence="3" key="4">
    <citation type="journal article" date="2015" name="G3 (Bethesda)">
        <title>Genome sequences of three phytopathogenic species of the Magnaporthaceae family of fungi.</title>
        <authorList>
            <person name="Okagaki L.H."/>
            <person name="Nunes C.C."/>
            <person name="Sailsbery J."/>
            <person name="Clay B."/>
            <person name="Brown D."/>
            <person name="John T."/>
            <person name="Oh Y."/>
            <person name="Young N."/>
            <person name="Fitzgerald M."/>
            <person name="Haas B.J."/>
            <person name="Zeng Q."/>
            <person name="Young S."/>
            <person name="Adiconis X."/>
            <person name="Fan L."/>
            <person name="Levin J.Z."/>
            <person name="Mitchell T.K."/>
            <person name="Okubara P.A."/>
            <person name="Farman M.L."/>
            <person name="Kohn L.M."/>
            <person name="Birren B."/>
            <person name="Ma L.-J."/>
            <person name="Dean R.A."/>
        </authorList>
    </citation>
    <scope>NUCLEOTIDE SEQUENCE</scope>
    <source>
        <strain evidence="3">R3-111a-1</strain>
    </source>
</reference>
<accession>J3NQG2</accession>
<feature type="compositionally biased region" description="Basic and acidic residues" evidence="1">
    <location>
        <begin position="141"/>
        <end position="158"/>
    </location>
</feature>
<dbReference type="eggNOG" id="ENOG502T5EQ">
    <property type="taxonomic scope" value="Eukaryota"/>
</dbReference>
<dbReference type="RefSeq" id="XP_009219563.1">
    <property type="nucleotide sequence ID" value="XM_009221299.1"/>
</dbReference>
<dbReference type="OrthoDB" id="10571709at2759"/>
<feature type="region of interest" description="Disordered" evidence="1">
    <location>
        <begin position="1"/>
        <end position="26"/>
    </location>
</feature>
<feature type="region of interest" description="Disordered" evidence="1">
    <location>
        <begin position="209"/>
        <end position="235"/>
    </location>
</feature>
<protein>
    <submittedName>
        <fullName evidence="2 3">Uncharacterized protein</fullName>
    </submittedName>
</protein>
<reference evidence="2" key="2">
    <citation type="submission" date="2010-07" db="EMBL/GenBank/DDBJ databases">
        <authorList>
            <consortium name="The Broad Institute Genome Sequencing Platform"/>
            <consortium name="Broad Institute Genome Sequencing Center for Infectious Disease"/>
            <person name="Ma L.-J."/>
            <person name="Dead R."/>
            <person name="Young S."/>
            <person name="Zeng Q."/>
            <person name="Koehrsen M."/>
            <person name="Alvarado L."/>
            <person name="Berlin A."/>
            <person name="Chapman S.B."/>
            <person name="Chen Z."/>
            <person name="Freedman E."/>
            <person name="Gellesch M."/>
            <person name="Goldberg J."/>
            <person name="Griggs A."/>
            <person name="Gujja S."/>
            <person name="Heilman E.R."/>
            <person name="Heiman D."/>
            <person name="Hepburn T."/>
            <person name="Howarth C."/>
            <person name="Jen D."/>
            <person name="Larson L."/>
            <person name="Mehta T."/>
            <person name="Neiman D."/>
            <person name="Pearson M."/>
            <person name="Roberts A."/>
            <person name="Saif S."/>
            <person name="Shea T."/>
            <person name="Shenoy N."/>
            <person name="Sisk P."/>
            <person name="Stolte C."/>
            <person name="Sykes S."/>
            <person name="Walk T."/>
            <person name="White J."/>
            <person name="Yandava C."/>
            <person name="Haas B."/>
            <person name="Nusbaum C."/>
            <person name="Birren B."/>
        </authorList>
    </citation>
    <scope>NUCLEOTIDE SEQUENCE</scope>
    <source>
        <strain evidence="2">R3-111a-1</strain>
    </source>
</reference>
<sequence length="461" mass="50785">MASPSDVAAAAAQALGPDHLSSHKAAKGSWVAVSLQRLVQHRLGNFPRQANTFGWVRNNNSGGNNSSRNSSANARAAEESLPNTVLPGPPYEPAPDAAAPGPLHGQPELPREEAPIAPQVPEQYHDHDHGHQNYHNYHRQASREDVPAPKEALDRLDNPGDTADSAAHSQQAAKGRKHQLVVSDSDICLEEHDVDGITLGDSSETKEFKIHPTVSKNSSQGSTSSGSKYGRHRIPHISLKSLVNTSWLRQRRRKDTHHSPFPVLTAENVQVTHHITVEYHHQAPPHSHPITPDGPDCRITAEYPDYVTHQALFGGSFPHPTAEEEEEEQEEVEAEDAPPGPIAAGFPGPPRRGRPRKTSLTLLSSSDHEQEEPERAHTPLTPRPHHKRQQQADAAASIFSSQQQPSPDYDEAAADPVQFLRQSEKLQEERRRSYQDSKFGSLRRAKPNSVRSRTESPHTRA</sequence>
<reference evidence="4" key="1">
    <citation type="submission" date="2010-07" db="EMBL/GenBank/DDBJ databases">
        <title>The genome sequence of Gaeumannomyces graminis var. tritici strain R3-111a-1.</title>
        <authorList>
            <consortium name="The Broad Institute Genome Sequencing Platform"/>
            <person name="Ma L.-J."/>
            <person name="Dead R."/>
            <person name="Young S."/>
            <person name="Zeng Q."/>
            <person name="Koehrsen M."/>
            <person name="Alvarado L."/>
            <person name="Berlin A."/>
            <person name="Chapman S.B."/>
            <person name="Chen Z."/>
            <person name="Freedman E."/>
            <person name="Gellesch M."/>
            <person name="Goldberg J."/>
            <person name="Griggs A."/>
            <person name="Gujja S."/>
            <person name="Heilman E.R."/>
            <person name="Heiman D."/>
            <person name="Hepburn T."/>
            <person name="Howarth C."/>
            <person name="Jen D."/>
            <person name="Larson L."/>
            <person name="Mehta T."/>
            <person name="Neiman D."/>
            <person name="Pearson M."/>
            <person name="Roberts A."/>
            <person name="Saif S."/>
            <person name="Shea T."/>
            <person name="Shenoy N."/>
            <person name="Sisk P."/>
            <person name="Stolte C."/>
            <person name="Sykes S."/>
            <person name="Walk T."/>
            <person name="White J."/>
            <person name="Yandava C."/>
            <person name="Haas B."/>
            <person name="Nusbaum C."/>
            <person name="Birren B."/>
        </authorList>
    </citation>
    <scope>NUCLEOTIDE SEQUENCE [LARGE SCALE GENOMIC DNA]</scope>
    <source>
        <strain evidence="4">R3-111a-1</strain>
    </source>
</reference>
<organism evidence="2">
    <name type="scientific">Gaeumannomyces tritici (strain R3-111a-1)</name>
    <name type="common">Wheat and barley take-all root rot fungus</name>
    <name type="synonym">Gaeumannomyces graminis var. tritici</name>
    <dbReference type="NCBI Taxonomy" id="644352"/>
    <lineage>
        <taxon>Eukaryota</taxon>
        <taxon>Fungi</taxon>
        <taxon>Dikarya</taxon>
        <taxon>Ascomycota</taxon>
        <taxon>Pezizomycotina</taxon>
        <taxon>Sordariomycetes</taxon>
        <taxon>Sordariomycetidae</taxon>
        <taxon>Magnaporthales</taxon>
        <taxon>Magnaporthaceae</taxon>
        <taxon>Gaeumannomyces</taxon>
    </lineage>
</organism>
<dbReference type="Proteomes" id="UP000006039">
    <property type="component" value="Unassembled WGS sequence"/>
</dbReference>
<evidence type="ECO:0000313" key="3">
    <source>
        <dbReference type="EnsemblFungi" id="EJT78418"/>
    </source>
</evidence>
<dbReference type="GeneID" id="20343977"/>
<keyword evidence="4" id="KW-1185">Reference proteome</keyword>
<reference evidence="3" key="5">
    <citation type="submission" date="2018-04" db="UniProtKB">
        <authorList>
            <consortium name="EnsemblFungi"/>
        </authorList>
    </citation>
    <scope>IDENTIFICATION</scope>
    <source>
        <strain evidence="3">R3-111a-1</strain>
    </source>
</reference>
<dbReference type="EMBL" id="GL385396">
    <property type="protein sequence ID" value="EJT78418.1"/>
    <property type="molecule type" value="Genomic_DNA"/>
</dbReference>
<gene>
    <name evidence="3" type="primary">20343977</name>
    <name evidence="2" type="ORF">GGTG_03519</name>
</gene>
<feature type="region of interest" description="Disordered" evidence="1">
    <location>
        <begin position="51"/>
        <end position="110"/>
    </location>
</feature>
<reference evidence="2" key="3">
    <citation type="submission" date="2010-09" db="EMBL/GenBank/DDBJ databases">
        <title>Annotation of Gaeumannomyces graminis var. tritici R3-111a-1.</title>
        <authorList>
            <consortium name="The Broad Institute Genome Sequencing Platform"/>
            <person name="Ma L.-J."/>
            <person name="Dead R."/>
            <person name="Young S.K."/>
            <person name="Zeng Q."/>
            <person name="Gargeya S."/>
            <person name="Fitzgerald M."/>
            <person name="Haas B."/>
            <person name="Abouelleil A."/>
            <person name="Alvarado L."/>
            <person name="Arachchi H.M."/>
            <person name="Berlin A."/>
            <person name="Brown A."/>
            <person name="Chapman S.B."/>
            <person name="Chen Z."/>
            <person name="Dunbar C."/>
            <person name="Freedman E."/>
            <person name="Gearin G."/>
            <person name="Gellesch M."/>
            <person name="Goldberg J."/>
            <person name="Griggs A."/>
            <person name="Gujja S."/>
            <person name="Heiman D."/>
            <person name="Howarth C."/>
            <person name="Larson L."/>
            <person name="Lui A."/>
            <person name="MacDonald P.J.P."/>
            <person name="Mehta T."/>
            <person name="Montmayeur A."/>
            <person name="Murphy C."/>
            <person name="Neiman D."/>
            <person name="Pearson M."/>
            <person name="Priest M."/>
            <person name="Roberts A."/>
            <person name="Saif S."/>
            <person name="Shea T."/>
            <person name="Shenoy N."/>
            <person name="Sisk P."/>
            <person name="Stolte C."/>
            <person name="Sykes S."/>
            <person name="Yandava C."/>
            <person name="Wortman J."/>
            <person name="Nusbaum C."/>
            <person name="Birren B."/>
        </authorList>
    </citation>
    <scope>NUCLEOTIDE SEQUENCE</scope>
    <source>
        <strain evidence="2">R3-111a-1</strain>
    </source>
</reference>
<feature type="compositionally biased region" description="Low complexity" evidence="1">
    <location>
        <begin position="58"/>
        <end position="75"/>
    </location>
</feature>
<name>J3NQG2_GAET3</name>
<dbReference type="VEuPathDB" id="FungiDB:GGTG_03519"/>
<feature type="region of interest" description="Disordered" evidence="1">
    <location>
        <begin position="138"/>
        <end position="179"/>
    </location>
</feature>
<evidence type="ECO:0000313" key="2">
    <source>
        <dbReference type="EMBL" id="EJT78418.1"/>
    </source>
</evidence>
<feature type="region of interest" description="Disordered" evidence="1">
    <location>
        <begin position="311"/>
        <end position="461"/>
    </location>
</feature>
<dbReference type="EnsemblFungi" id="EJT78418">
    <property type="protein sequence ID" value="EJT78418"/>
    <property type="gene ID" value="GGTG_03519"/>
</dbReference>
<dbReference type="AlphaFoldDB" id="J3NQG2"/>
<feature type="compositionally biased region" description="Low complexity" evidence="1">
    <location>
        <begin position="215"/>
        <end position="228"/>
    </location>
</feature>
<proteinExistence type="predicted"/>
<feature type="compositionally biased region" description="Basic and acidic residues" evidence="1">
    <location>
        <begin position="452"/>
        <end position="461"/>
    </location>
</feature>
<dbReference type="HOGENOM" id="CLU_593182_0_0_1"/>
<feature type="compositionally biased region" description="Basic and acidic residues" evidence="1">
    <location>
        <begin position="422"/>
        <end position="435"/>
    </location>
</feature>
<evidence type="ECO:0000256" key="1">
    <source>
        <dbReference type="SAM" id="MobiDB-lite"/>
    </source>
</evidence>
<feature type="compositionally biased region" description="Acidic residues" evidence="1">
    <location>
        <begin position="323"/>
        <end position="336"/>
    </location>
</feature>
<evidence type="ECO:0000313" key="4">
    <source>
        <dbReference type="Proteomes" id="UP000006039"/>
    </source>
</evidence>